<proteinExistence type="predicted"/>
<comment type="caution">
    <text evidence="3">The sequence shown here is derived from an EMBL/GenBank/DDBJ whole genome shotgun (WGS) entry which is preliminary data.</text>
</comment>
<dbReference type="InterPro" id="IPR038109">
    <property type="entry name" value="DNA_bind_recomb_sf"/>
</dbReference>
<dbReference type="PROSITE" id="PS51737">
    <property type="entry name" value="RECOMBINASE_DNA_BIND"/>
    <property type="match status" value="1"/>
</dbReference>
<sequence>MNMEQHKFFLYARKSTDVEDKQVRSIEDQIAELRAFAKQENLNVVDVFIEKQSAKIPGRPIFGKMLARVEQGEADGILAWHADRLARNSVDGGRIIYLLDIGKLASLKFPTLWFENTPQGKFMLNIVFGQSKYYVDSLSENTKRGLRQKVKREEYPGPAPIGYINDSRTKTVVVDRKKAKIIRGAFELYAEGNSRLEDISDFLAQRGILSRGGKRIHKTRATFILSNPFYTGLFKYGGELHEGKYEPIIAKKIFDKVQEVLKQRGRPHHKTKYEPQDFCGLMKCGTCGMSITGEYRVKKQKNGNVHDYIYYHCTKKNKSIKCPEPCIRQEELDRQLSSLIQKFSLRPDWAEKLLAMAEKDKAVSAQSVSAFVLESQNQIRAIQTKLQRLLDGFLEQDIERETYREQKALLLSAKKSLDEKMARIEQKQNDWLEPFQNWIKVAVTLVKIARDSNLLQKKVAAKEIFGSNLRLASRAVRGEPVFPYLSALRAAESVGKIPESLILVGVTGLEPVTLRM</sequence>
<dbReference type="CDD" id="cd00338">
    <property type="entry name" value="Ser_Recombinase"/>
    <property type="match status" value="1"/>
</dbReference>
<dbReference type="InterPro" id="IPR036162">
    <property type="entry name" value="Resolvase-like_N_sf"/>
</dbReference>
<dbReference type="Pfam" id="PF13408">
    <property type="entry name" value="Zn_ribbon_recom"/>
    <property type="match status" value="1"/>
</dbReference>
<dbReference type="GO" id="GO:0000150">
    <property type="term" value="F:DNA strand exchange activity"/>
    <property type="evidence" value="ECO:0007669"/>
    <property type="project" value="InterPro"/>
</dbReference>
<dbReference type="Gene3D" id="3.90.1750.20">
    <property type="entry name" value="Putative Large Serine Recombinase, Chain B, Domain 2"/>
    <property type="match status" value="1"/>
</dbReference>
<evidence type="ECO:0000259" key="1">
    <source>
        <dbReference type="PROSITE" id="PS51736"/>
    </source>
</evidence>
<evidence type="ECO:0000259" key="2">
    <source>
        <dbReference type="PROSITE" id="PS51737"/>
    </source>
</evidence>
<dbReference type="SUPFAM" id="SSF53041">
    <property type="entry name" value="Resolvase-like"/>
    <property type="match status" value="1"/>
</dbReference>
<dbReference type="InterPro" id="IPR050639">
    <property type="entry name" value="SSR_resolvase"/>
</dbReference>
<reference evidence="3 4" key="1">
    <citation type="journal article" date="2015" name="Nature">
        <title>rRNA introns, odd ribosomes, and small enigmatic genomes across a large radiation of phyla.</title>
        <authorList>
            <person name="Brown C.T."/>
            <person name="Hug L.A."/>
            <person name="Thomas B.C."/>
            <person name="Sharon I."/>
            <person name="Castelle C.J."/>
            <person name="Singh A."/>
            <person name="Wilkins M.J."/>
            <person name="Williams K.H."/>
            <person name="Banfield J.F."/>
        </authorList>
    </citation>
    <scope>NUCLEOTIDE SEQUENCE [LARGE SCALE GENOMIC DNA]</scope>
</reference>
<feature type="domain" description="Recombinase" evidence="2">
    <location>
        <begin position="160"/>
        <end position="267"/>
    </location>
</feature>
<dbReference type="InterPro" id="IPR025827">
    <property type="entry name" value="Zn_ribbon_recom_dom"/>
</dbReference>
<gene>
    <name evidence="3" type="ORF">UX22_C0005G0001</name>
</gene>
<organism evidence="3 4">
    <name type="scientific">Candidatus Jorgensenbacteria bacterium GW2011_GWA2_45_9</name>
    <dbReference type="NCBI Taxonomy" id="1618663"/>
    <lineage>
        <taxon>Bacteria</taxon>
        <taxon>Candidatus Joergenseniibacteriota</taxon>
    </lineage>
</organism>
<dbReference type="AlphaFoldDB" id="A0A0G1N539"/>
<accession>A0A0G1N539</accession>
<dbReference type="Gene3D" id="3.40.50.1390">
    <property type="entry name" value="Resolvase, N-terminal catalytic domain"/>
    <property type="match status" value="1"/>
</dbReference>
<dbReference type="Proteomes" id="UP000034727">
    <property type="component" value="Unassembled WGS sequence"/>
</dbReference>
<dbReference type="PROSITE" id="PS51736">
    <property type="entry name" value="RECOMBINASES_3"/>
    <property type="match status" value="1"/>
</dbReference>
<protein>
    <submittedName>
        <fullName evidence="3">Recombinase</fullName>
    </submittedName>
</protein>
<dbReference type="SMART" id="SM00857">
    <property type="entry name" value="Resolvase"/>
    <property type="match status" value="1"/>
</dbReference>
<dbReference type="GO" id="GO:0003677">
    <property type="term" value="F:DNA binding"/>
    <property type="evidence" value="ECO:0007669"/>
    <property type="project" value="InterPro"/>
</dbReference>
<dbReference type="InterPro" id="IPR006119">
    <property type="entry name" value="Resolv_N"/>
</dbReference>
<dbReference type="Pfam" id="PF00239">
    <property type="entry name" value="Resolvase"/>
    <property type="match status" value="1"/>
</dbReference>
<dbReference type="InterPro" id="IPR011109">
    <property type="entry name" value="DNA_bind_recombinase_dom"/>
</dbReference>
<dbReference type="PANTHER" id="PTHR30461:SF23">
    <property type="entry name" value="DNA RECOMBINASE-RELATED"/>
    <property type="match status" value="1"/>
</dbReference>
<evidence type="ECO:0000313" key="4">
    <source>
        <dbReference type="Proteomes" id="UP000034727"/>
    </source>
</evidence>
<dbReference type="PANTHER" id="PTHR30461">
    <property type="entry name" value="DNA-INVERTASE FROM LAMBDOID PROPHAGE"/>
    <property type="match status" value="1"/>
</dbReference>
<feature type="domain" description="Resolvase/invertase-type recombinase catalytic" evidence="1">
    <location>
        <begin position="7"/>
        <end position="153"/>
    </location>
</feature>
<evidence type="ECO:0000313" key="3">
    <source>
        <dbReference type="EMBL" id="KKU15644.1"/>
    </source>
</evidence>
<name>A0A0G1N539_9BACT</name>
<dbReference type="EMBL" id="LCLJ01000005">
    <property type="protein sequence ID" value="KKU15644.1"/>
    <property type="molecule type" value="Genomic_DNA"/>
</dbReference>
<dbReference type="Pfam" id="PF07508">
    <property type="entry name" value="Recombinase"/>
    <property type="match status" value="1"/>
</dbReference>